<dbReference type="VEuPathDB" id="FungiDB:BON22_2897"/>
<dbReference type="EMBL" id="MPUK01000005">
    <property type="protein sequence ID" value="ONH67225.1"/>
    <property type="molecule type" value="Genomic_DNA"/>
</dbReference>
<dbReference type="AlphaFoldDB" id="A0A1V2L6K8"/>
<evidence type="ECO:0000313" key="6">
    <source>
        <dbReference type="EMBL" id="ONH67225.1"/>
    </source>
</evidence>
<accession>A0A1V2L6K8</accession>
<dbReference type="Pfam" id="PF04758">
    <property type="entry name" value="Ribosomal_S30"/>
    <property type="match status" value="1"/>
</dbReference>
<dbReference type="InterPro" id="IPR006846">
    <property type="entry name" value="Ribosomal_eS30"/>
</dbReference>
<keyword evidence="7" id="KW-1185">Reference proteome</keyword>
<comment type="similarity">
    <text evidence="1 4">Belongs to the eukaryotic ribosomal protein eS30 family.</text>
</comment>
<comment type="caution">
    <text evidence="6">The sequence shown here is derived from an EMBL/GenBank/DDBJ whole genome shotgun (WGS) entry which is preliminary data.</text>
</comment>
<dbReference type="GO" id="GO:0022627">
    <property type="term" value="C:cytosolic small ribosomal subunit"/>
    <property type="evidence" value="ECO:0007669"/>
    <property type="project" value="TreeGrafter"/>
</dbReference>
<dbReference type="Proteomes" id="UP000189513">
    <property type="component" value="Unassembled WGS sequence"/>
</dbReference>
<name>A0A1V2L6K8_CYBFA</name>
<sequence length="74" mass="8229">MVRGEHKMNGKVHGSLARAGKVKSQTPKVDKQEKPKKPKGRAYKRLLYTKRFVNVTLINGKRRSNPGPSSTGAK</sequence>
<evidence type="ECO:0000313" key="7">
    <source>
        <dbReference type="Proteomes" id="UP000189513"/>
    </source>
</evidence>
<gene>
    <name evidence="6" type="ORF">BON22_2897</name>
</gene>
<reference evidence="7" key="1">
    <citation type="journal article" date="2017" name="Genome Announc.">
        <title>Genome sequences of Cyberlindnera fabianii 65, Pichia kudriavzevii 129, and Saccharomyces cerevisiae 131 isolated from fermented masau fruits in Zimbabwe.</title>
        <authorList>
            <person name="van Rijswijck I.M.H."/>
            <person name="Derks M.F.L."/>
            <person name="Abee T."/>
            <person name="de Ridder D."/>
            <person name="Smid E.J."/>
        </authorList>
    </citation>
    <scope>NUCLEOTIDE SEQUENCE [LARGE SCALE GENOMIC DNA]</scope>
    <source>
        <strain evidence="7">65</strain>
    </source>
</reference>
<evidence type="ECO:0000256" key="2">
    <source>
        <dbReference type="ARBA" id="ARBA00022980"/>
    </source>
</evidence>
<feature type="region of interest" description="Disordered" evidence="5">
    <location>
        <begin position="1"/>
        <end position="43"/>
    </location>
</feature>
<keyword evidence="3 4" id="KW-0687">Ribonucleoprotein</keyword>
<organism evidence="6 7">
    <name type="scientific">Cyberlindnera fabianii</name>
    <name type="common">Yeast</name>
    <name type="synonym">Hansenula fabianii</name>
    <dbReference type="NCBI Taxonomy" id="36022"/>
    <lineage>
        <taxon>Eukaryota</taxon>
        <taxon>Fungi</taxon>
        <taxon>Dikarya</taxon>
        <taxon>Ascomycota</taxon>
        <taxon>Saccharomycotina</taxon>
        <taxon>Saccharomycetes</taxon>
        <taxon>Phaffomycetales</taxon>
        <taxon>Phaffomycetaceae</taxon>
        <taxon>Cyberlindnera</taxon>
    </lineage>
</organism>
<proteinExistence type="inferred from homology"/>
<evidence type="ECO:0000256" key="5">
    <source>
        <dbReference type="SAM" id="MobiDB-lite"/>
    </source>
</evidence>
<evidence type="ECO:0000256" key="1">
    <source>
        <dbReference type="ARBA" id="ARBA00008450"/>
    </source>
</evidence>
<dbReference type="GO" id="GO:0006412">
    <property type="term" value="P:translation"/>
    <property type="evidence" value="ECO:0007669"/>
    <property type="project" value="InterPro"/>
</dbReference>
<evidence type="ECO:0000256" key="4">
    <source>
        <dbReference type="RuleBase" id="RU364011"/>
    </source>
</evidence>
<dbReference type="GO" id="GO:0003735">
    <property type="term" value="F:structural constituent of ribosome"/>
    <property type="evidence" value="ECO:0007669"/>
    <property type="project" value="UniProtKB-UniRule"/>
</dbReference>
<protein>
    <recommendedName>
        <fullName evidence="4">40S ribosomal protein S30</fullName>
    </recommendedName>
</protein>
<dbReference type="OMA" id="KRRILVW"/>
<dbReference type="STRING" id="36022.A0A1V2L6K8"/>
<dbReference type="PANTHER" id="PTHR12650">
    <property type="entry name" value="40S RIBOSOMAL PROTEIN S30/UBIQUITIN-LIKE PROTEIN FUBI"/>
    <property type="match status" value="1"/>
</dbReference>
<evidence type="ECO:0000256" key="3">
    <source>
        <dbReference type="ARBA" id="ARBA00023274"/>
    </source>
</evidence>
<dbReference type="PANTHER" id="PTHR12650:SF15">
    <property type="entry name" value="RIBOSOMAL PROTEIN S30, ISOFORM A"/>
    <property type="match status" value="1"/>
</dbReference>
<keyword evidence="2 4" id="KW-0689">Ribosomal protein</keyword>